<evidence type="ECO:0000313" key="2">
    <source>
        <dbReference type="Proteomes" id="UP000199424"/>
    </source>
</evidence>
<proteinExistence type="predicted"/>
<keyword evidence="2" id="KW-1185">Reference proteome</keyword>
<dbReference type="Gene3D" id="3.40.50.2000">
    <property type="entry name" value="Glycogen Phosphorylase B"/>
    <property type="match status" value="1"/>
</dbReference>
<reference evidence="2" key="1">
    <citation type="submission" date="2016-10" db="EMBL/GenBank/DDBJ databases">
        <authorList>
            <person name="Varghese N."/>
            <person name="Submissions S."/>
        </authorList>
    </citation>
    <scope>NUCLEOTIDE SEQUENCE [LARGE SCALE GENOMIC DNA]</scope>
    <source>
        <strain evidence="2">CGMCC 1.7285</strain>
    </source>
</reference>
<protein>
    <recommendedName>
        <fullName evidence="3">Glycosyltransferase</fullName>
    </recommendedName>
</protein>
<dbReference type="SUPFAM" id="SSF53756">
    <property type="entry name" value="UDP-Glycosyltransferase/glycogen phosphorylase"/>
    <property type="match status" value="1"/>
</dbReference>
<dbReference type="RefSeq" id="WP_092855425.1">
    <property type="nucleotide sequence ID" value="NZ_FOYU01000001.1"/>
</dbReference>
<name>A0A1I6GIF8_9GAMM</name>
<dbReference type="InterPro" id="IPR005262">
    <property type="entry name" value="MJ1255-like"/>
</dbReference>
<accession>A0A1I6GIF8</accession>
<evidence type="ECO:0008006" key="3">
    <source>
        <dbReference type="Google" id="ProtNLM"/>
    </source>
</evidence>
<organism evidence="1 2">
    <name type="scientific">Pseudidiomarina maritima</name>
    <dbReference type="NCBI Taxonomy" id="519453"/>
    <lineage>
        <taxon>Bacteria</taxon>
        <taxon>Pseudomonadati</taxon>
        <taxon>Pseudomonadota</taxon>
        <taxon>Gammaproteobacteria</taxon>
        <taxon>Alteromonadales</taxon>
        <taxon>Idiomarinaceae</taxon>
        <taxon>Pseudidiomarina</taxon>
    </lineage>
</organism>
<sequence>MRILIGVQGTGNGHLSRCSALAEALAHFPDIDVQFLISGRDKSQLFDMEAFGDWQWRQGLSFVVEQGKVNVFETVRRNQWQQFWHDVRELDVSAYDLIVSDYEPITAWAGRLQRKQVIGLGRQYAFYKPTPSLPIAVAHRQMLRWFAPADIAVGMHWFDDASHILPPIIHQRGRMTSVRSGHYVVYLPFETLAAVHKLLQPFENVTFDVFHPQAEQREVGHMRYFAPSRVGFAEAVARAEGIISNAGFETSSEALATGKKLLVKPLTGQFEQTANAQCLEHSRLAQVMWSLDTEAVAAFLHLDKGHACRWPNVAQAVAEWLHHGAVEPVQQLSARLWQRTEFEEYMECLKNY</sequence>
<dbReference type="Proteomes" id="UP000199424">
    <property type="component" value="Unassembled WGS sequence"/>
</dbReference>
<dbReference type="NCBIfam" id="TIGR00661">
    <property type="entry name" value="MJ1255"/>
    <property type="match status" value="1"/>
</dbReference>
<dbReference type="Pfam" id="PF13528">
    <property type="entry name" value="Glyco_trans_1_3"/>
    <property type="match status" value="1"/>
</dbReference>
<dbReference type="AlphaFoldDB" id="A0A1I6GIF8"/>
<dbReference type="EMBL" id="FOYU01000001">
    <property type="protein sequence ID" value="SFR41929.1"/>
    <property type="molecule type" value="Genomic_DNA"/>
</dbReference>
<gene>
    <name evidence="1" type="ORF">SAMN04488070_0760</name>
</gene>
<evidence type="ECO:0000313" key="1">
    <source>
        <dbReference type="EMBL" id="SFR41929.1"/>
    </source>
</evidence>